<keyword evidence="1" id="KW-0808">Transferase</keyword>
<reference evidence="5" key="2">
    <citation type="submission" date="2022-09" db="EMBL/GenBank/DDBJ databases">
        <title>Biosynthetic gene clusters of Dactylosporangioum fulvum.</title>
        <authorList>
            <person name="Caradec T."/>
        </authorList>
    </citation>
    <scope>NUCLEOTIDE SEQUENCE</scope>
    <source>
        <strain evidence="5">NRRL B-16292</strain>
    </source>
</reference>
<protein>
    <submittedName>
        <fullName evidence="5">GNAT family N-acetyltransferase</fullName>
    </submittedName>
</protein>
<name>A0ABY5W0R5_9ACTN</name>
<evidence type="ECO:0000313" key="6">
    <source>
        <dbReference type="Proteomes" id="UP001059617"/>
    </source>
</evidence>
<dbReference type="InterPro" id="IPR016181">
    <property type="entry name" value="Acyl_CoA_acyltransferase"/>
</dbReference>
<evidence type="ECO:0000256" key="1">
    <source>
        <dbReference type="ARBA" id="ARBA00022679"/>
    </source>
</evidence>
<sequence length="206" mass="23024">MSQPGWPAVLSDGPVMLRPYRRSDARAWAEVRRANEQWLAKWEPTPYGTWYDLNSPAAFRAVHADLRRAARQGSAMPFAVCNDGTLVGQITLGNIVRRAFCSGYAGYWIDARFAGRGIIPTALALVVDHAFSVGGLHRIEVNIRPDNLASRRVVEKLGFRQEAYHHRYLHIDGDWRDHLGYAMTTEDLAGESGLLARWHKLSAAAA</sequence>
<keyword evidence="2" id="KW-0012">Acyltransferase</keyword>
<feature type="domain" description="N-acetyltransferase" evidence="4">
    <location>
        <begin position="15"/>
        <end position="186"/>
    </location>
</feature>
<dbReference type="Gene3D" id="3.40.630.30">
    <property type="match status" value="1"/>
</dbReference>
<evidence type="ECO:0000313" key="5">
    <source>
        <dbReference type="EMBL" id="UWP83583.1"/>
    </source>
</evidence>
<dbReference type="Pfam" id="PF13302">
    <property type="entry name" value="Acetyltransf_3"/>
    <property type="match status" value="1"/>
</dbReference>
<evidence type="ECO:0000259" key="4">
    <source>
        <dbReference type="PROSITE" id="PS51186"/>
    </source>
</evidence>
<dbReference type="PROSITE" id="PS51186">
    <property type="entry name" value="GNAT"/>
    <property type="match status" value="1"/>
</dbReference>
<evidence type="ECO:0000256" key="2">
    <source>
        <dbReference type="ARBA" id="ARBA00023315"/>
    </source>
</evidence>
<dbReference type="SUPFAM" id="SSF55729">
    <property type="entry name" value="Acyl-CoA N-acyltransferases (Nat)"/>
    <property type="match status" value="1"/>
</dbReference>
<dbReference type="Proteomes" id="UP001059617">
    <property type="component" value="Chromosome"/>
</dbReference>
<dbReference type="InterPro" id="IPR000182">
    <property type="entry name" value="GNAT_dom"/>
</dbReference>
<keyword evidence="6" id="KW-1185">Reference proteome</keyword>
<reference evidence="5" key="1">
    <citation type="submission" date="2021-04" db="EMBL/GenBank/DDBJ databases">
        <authorList>
            <person name="Hartkoorn R.C."/>
            <person name="Beaudoing E."/>
            <person name="Hot D."/>
        </authorList>
    </citation>
    <scope>NUCLEOTIDE SEQUENCE</scope>
    <source>
        <strain evidence="5">NRRL B-16292</strain>
    </source>
</reference>
<gene>
    <name evidence="5" type="ORF">Dfulv_04695</name>
</gene>
<dbReference type="InterPro" id="IPR051531">
    <property type="entry name" value="N-acetyltransferase"/>
</dbReference>
<dbReference type="PANTHER" id="PTHR43792:SF8">
    <property type="entry name" value="[RIBOSOMAL PROTEIN US5]-ALANINE N-ACETYLTRANSFERASE"/>
    <property type="match status" value="1"/>
</dbReference>
<proteinExistence type="inferred from homology"/>
<accession>A0ABY5W0R5</accession>
<dbReference type="EMBL" id="CP073720">
    <property type="protein sequence ID" value="UWP83583.1"/>
    <property type="molecule type" value="Genomic_DNA"/>
</dbReference>
<dbReference type="PANTHER" id="PTHR43792">
    <property type="entry name" value="GNAT FAMILY, PUTATIVE (AFU_ORTHOLOGUE AFUA_3G00765)-RELATED-RELATED"/>
    <property type="match status" value="1"/>
</dbReference>
<organism evidence="5 6">
    <name type="scientific">Dactylosporangium fulvum</name>
    <dbReference type="NCBI Taxonomy" id="53359"/>
    <lineage>
        <taxon>Bacteria</taxon>
        <taxon>Bacillati</taxon>
        <taxon>Actinomycetota</taxon>
        <taxon>Actinomycetes</taxon>
        <taxon>Micromonosporales</taxon>
        <taxon>Micromonosporaceae</taxon>
        <taxon>Dactylosporangium</taxon>
    </lineage>
</organism>
<dbReference type="RefSeq" id="WP_259861378.1">
    <property type="nucleotide sequence ID" value="NZ_BAAAST010000040.1"/>
</dbReference>
<comment type="similarity">
    <text evidence="3">Belongs to the acetyltransferase family. RimJ subfamily.</text>
</comment>
<evidence type="ECO:0000256" key="3">
    <source>
        <dbReference type="ARBA" id="ARBA00038502"/>
    </source>
</evidence>